<evidence type="ECO:0000313" key="1">
    <source>
        <dbReference type="EMBL" id="KAI9908967.1"/>
    </source>
</evidence>
<dbReference type="Proteomes" id="UP001163321">
    <property type="component" value="Chromosome 7"/>
</dbReference>
<organism evidence="1 2">
    <name type="scientific">Peronosclerospora sorghi</name>
    <dbReference type="NCBI Taxonomy" id="230839"/>
    <lineage>
        <taxon>Eukaryota</taxon>
        <taxon>Sar</taxon>
        <taxon>Stramenopiles</taxon>
        <taxon>Oomycota</taxon>
        <taxon>Peronosporomycetes</taxon>
        <taxon>Peronosporales</taxon>
        <taxon>Peronosporaceae</taxon>
        <taxon>Peronosclerospora</taxon>
    </lineage>
</organism>
<reference evidence="1 2" key="1">
    <citation type="journal article" date="2022" name="bioRxiv">
        <title>The genome of the oomycete Peronosclerospora sorghi, a cosmopolitan pathogen of maize and sorghum, is inflated with dispersed pseudogenes.</title>
        <authorList>
            <person name="Fletcher K."/>
            <person name="Martin F."/>
            <person name="Isakeit T."/>
            <person name="Cavanaugh K."/>
            <person name="Magill C."/>
            <person name="Michelmore R."/>
        </authorList>
    </citation>
    <scope>NUCLEOTIDE SEQUENCE [LARGE SCALE GENOMIC DNA]</scope>
    <source>
        <strain evidence="1">P6</strain>
    </source>
</reference>
<dbReference type="EMBL" id="CM047586">
    <property type="protein sequence ID" value="KAI9908967.1"/>
    <property type="molecule type" value="Genomic_DNA"/>
</dbReference>
<keyword evidence="2" id="KW-1185">Reference proteome</keyword>
<evidence type="ECO:0000313" key="2">
    <source>
        <dbReference type="Proteomes" id="UP001163321"/>
    </source>
</evidence>
<sequence>MLMAPNKISSVASIAAKTLQGHTTLVSQQREALEKLVATFIKLFNARYINDSEREALGAEDNSILSTDGRFGLNKDDIPGFLEDLGTFVVDWVETLTEEDLRSLLLDLGHTVLKLISGIGSISAERSSTNEAVTALPAVLPHQLVQLRGRDFNSVVRTYRERLLTRWSTSRVELIEQEFLSNLAAFESEEEFKNAVRGCNAATSFEDGWSLTGGRFSVLQEFCGGLASVFAQLVSKVTFPS</sequence>
<protein>
    <submittedName>
        <fullName evidence="1">Uncharacterized protein</fullName>
    </submittedName>
</protein>
<name>A0ACC0VRZ1_9STRA</name>
<comment type="caution">
    <text evidence="1">The sequence shown here is derived from an EMBL/GenBank/DDBJ whole genome shotgun (WGS) entry which is preliminary data.</text>
</comment>
<proteinExistence type="predicted"/>
<accession>A0ACC0VRZ1</accession>
<gene>
    <name evidence="1" type="ORF">PsorP6_015235</name>
</gene>